<name>X0GWP5_FUSOX</name>
<dbReference type="Proteomes" id="UP000030676">
    <property type="component" value="Unassembled WGS sequence"/>
</dbReference>
<dbReference type="AlphaFoldDB" id="X0GWP5"/>
<dbReference type="HOGENOM" id="CLU_3399483_0_0_1"/>
<protein>
    <submittedName>
        <fullName evidence="1">Uncharacterized protein</fullName>
    </submittedName>
</protein>
<proteinExistence type="predicted"/>
<evidence type="ECO:0000313" key="1">
    <source>
        <dbReference type="EMBL" id="EXL64261.1"/>
    </source>
</evidence>
<accession>X0GWP5</accession>
<dbReference type="EMBL" id="JH659297">
    <property type="protein sequence ID" value="EXL64261.1"/>
    <property type="molecule type" value="Genomic_DNA"/>
</dbReference>
<sequence length="31" mass="3545">MTFSTHQQSSMALPKTIAVLFRFTHHENLNG</sequence>
<organism evidence="1">
    <name type="scientific">Fusarium oxysporum f. sp. conglutinans race 2 54008</name>
    <dbReference type="NCBI Taxonomy" id="1089457"/>
    <lineage>
        <taxon>Eukaryota</taxon>
        <taxon>Fungi</taxon>
        <taxon>Dikarya</taxon>
        <taxon>Ascomycota</taxon>
        <taxon>Pezizomycotina</taxon>
        <taxon>Sordariomycetes</taxon>
        <taxon>Hypocreomycetidae</taxon>
        <taxon>Hypocreales</taxon>
        <taxon>Nectriaceae</taxon>
        <taxon>Fusarium</taxon>
        <taxon>Fusarium oxysporum species complex</taxon>
    </lineage>
</organism>
<gene>
    <name evidence="1" type="ORF">FOPG_19470</name>
</gene>
<reference evidence="1" key="1">
    <citation type="submission" date="2011-11" db="EMBL/GenBank/DDBJ databases">
        <title>The Genome Sequence of Fusarium oxysporum PHW808.</title>
        <authorList>
            <consortium name="The Broad Institute Genome Sequencing Platform"/>
            <person name="Ma L.-J."/>
            <person name="Gale L.R."/>
            <person name="Schwartz D.C."/>
            <person name="Zhou S."/>
            <person name="Corby-Kistler H."/>
            <person name="Young S.K."/>
            <person name="Zeng Q."/>
            <person name="Gargeya S."/>
            <person name="Fitzgerald M."/>
            <person name="Haas B."/>
            <person name="Abouelleil A."/>
            <person name="Alvarado L."/>
            <person name="Arachchi H.M."/>
            <person name="Berlin A."/>
            <person name="Brown A."/>
            <person name="Chapman S.B."/>
            <person name="Chen Z."/>
            <person name="Dunbar C."/>
            <person name="Freedman E."/>
            <person name="Gearin G."/>
            <person name="Goldberg J."/>
            <person name="Griggs A."/>
            <person name="Gujja S."/>
            <person name="Heiman D."/>
            <person name="Howarth C."/>
            <person name="Larson L."/>
            <person name="Lui A."/>
            <person name="MacDonald P.J.P."/>
            <person name="Montmayeur A."/>
            <person name="Murphy C."/>
            <person name="Neiman D."/>
            <person name="Pearson M."/>
            <person name="Priest M."/>
            <person name="Roberts A."/>
            <person name="Saif S."/>
            <person name="Shea T."/>
            <person name="Shenoy N."/>
            <person name="Sisk P."/>
            <person name="Stolte C."/>
            <person name="Sykes S."/>
            <person name="Wortman J."/>
            <person name="Nusbaum C."/>
            <person name="Birren B."/>
        </authorList>
    </citation>
    <scope>NUCLEOTIDE SEQUENCE [LARGE SCALE GENOMIC DNA]</scope>
    <source>
        <strain evidence="1">54008</strain>
    </source>
</reference>
<reference evidence="1" key="2">
    <citation type="submission" date="2012-05" db="EMBL/GenBank/DDBJ databases">
        <title>The Genome Annotation of Fusarium oxysporum PHW808.</title>
        <authorList>
            <consortium name="The Broad Institute Genomics Platform"/>
            <person name="Ma L.-J."/>
            <person name="Corby-Kistler H."/>
            <person name="Broz K."/>
            <person name="Gale L.R."/>
            <person name="Jonkers W."/>
            <person name="O'Donnell K."/>
            <person name="Ploetz R."/>
            <person name="Steinberg C."/>
            <person name="Schwartz D.C."/>
            <person name="VanEtten H."/>
            <person name="Zhou S."/>
            <person name="Young S.K."/>
            <person name="Zeng Q."/>
            <person name="Gargeya S."/>
            <person name="Fitzgerald M."/>
            <person name="Abouelleil A."/>
            <person name="Alvarado L."/>
            <person name="Chapman S.B."/>
            <person name="Gainer-Dewar J."/>
            <person name="Goldberg J."/>
            <person name="Griggs A."/>
            <person name="Gujja S."/>
            <person name="Hansen M."/>
            <person name="Howarth C."/>
            <person name="Imamovic A."/>
            <person name="Ireland A."/>
            <person name="Larimer J."/>
            <person name="McCowan C."/>
            <person name="Murphy C."/>
            <person name="Pearson M."/>
            <person name="Poon T.W."/>
            <person name="Priest M."/>
            <person name="Roberts A."/>
            <person name="Saif S."/>
            <person name="Shea T."/>
            <person name="Sykes S."/>
            <person name="Wortman J."/>
            <person name="Nusbaum C."/>
            <person name="Birren B."/>
        </authorList>
    </citation>
    <scope>NUCLEOTIDE SEQUENCE</scope>
    <source>
        <strain evidence="1">54008</strain>
    </source>
</reference>